<sequence>MGAAPVQINQYACALSPLENIPPLKMRGDIEEKPGYTVSAD</sequence>
<evidence type="ECO:0000313" key="1">
    <source>
        <dbReference type="EMBL" id="KYC65981.1"/>
    </source>
</evidence>
<comment type="caution">
    <text evidence="1">The sequence shown here is derived from an EMBL/GenBank/DDBJ whole genome shotgun (WGS) entry which is preliminary data.</text>
</comment>
<protein>
    <submittedName>
        <fullName evidence="1">Uncharacterized protein</fullName>
    </submittedName>
</protein>
<accession>A0A150K9E6</accession>
<dbReference type="EMBL" id="LQYG01000011">
    <property type="protein sequence ID" value="KYC65981.1"/>
    <property type="molecule type" value="Genomic_DNA"/>
</dbReference>
<gene>
    <name evidence="1" type="ORF">B4098_0851</name>
</gene>
<evidence type="ECO:0000313" key="2">
    <source>
        <dbReference type="Proteomes" id="UP000075288"/>
    </source>
</evidence>
<organism evidence="1 2">
    <name type="scientific">Heyndrickxia coagulans</name>
    <name type="common">Weizmannia coagulans</name>
    <dbReference type="NCBI Taxonomy" id="1398"/>
    <lineage>
        <taxon>Bacteria</taxon>
        <taxon>Bacillati</taxon>
        <taxon>Bacillota</taxon>
        <taxon>Bacilli</taxon>
        <taxon>Bacillales</taxon>
        <taxon>Bacillaceae</taxon>
        <taxon>Heyndrickxia</taxon>
    </lineage>
</organism>
<proteinExistence type="predicted"/>
<dbReference type="AlphaFoldDB" id="A0A150K9E6"/>
<dbReference type="Proteomes" id="UP000075288">
    <property type="component" value="Unassembled WGS sequence"/>
</dbReference>
<reference evidence="1 2" key="1">
    <citation type="submission" date="2016-01" db="EMBL/GenBank/DDBJ databases">
        <title>Genome Sequences of Twelve Sporeforming Bacillus Species Isolated from Foods.</title>
        <authorList>
            <person name="Berendsen E.M."/>
            <person name="Wells-Bennik M.H."/>
            <person name="Krawcyk A.O."/>
            <person name="De Jong A."/>
            <person name="Holsappel S."/>
            <person name="Eijlander R.T."/>
            <person name="Kuipers O.P."/>
        </authorList>
    </citation>
    <scope>NUCLEOTIDE SEQUENCE [LARGE SCALE GENOMIC DNA]</scope>
    <source>
        <strain evidence="1 2">B4098</strain>
    </source>
</reference>
<name>A0A150K9E6_HEYCO</name>